<evidence type="ECO:0008006" key="4">
    <source>
        <dbReference type="Google" id="ProtNLM"/>
    </source>
</evidence>
<comment type="caution">
    <text evidence="2">The sequence shown here is derived from an EMBL/GenBank/DDBJ whole genome shotgun (WGS) entry which is preliminary data.</text>
</comment>
<dbReference type="EMBL" id="JAUKUA010000002">
    <property type="protein sequence ID" value="KAK0726048.1"/>
    <property type="molecule type" value="Genomic_DNA"/>
</dbReference>
<accession>A0AA40E879</accession>
<evidence type="ECO:0000313" key="3">
    <source>
        <dbReference type="Proteomes" id="UP001172102"/>
    </source>
</evidence>
<keyword evidence="3" id="KW-1185">Reference proteome</keyword>
<name>A0AA40E879_9PEZI</name>
<proteinExistence type="predicted"/>
<dbReference type="AlphaFoldDB" id="A0AA40E879"/>
<protein>
    <recommendedName>
        <fullName evidence="4">Secreted protein</fullName>
    </recommendedName>
</protein>
<keyword evidence="1" id="KW-0732">Signal</keyword>
<gene>
    <name evidence="2" type="ORF">B0H67DRAFT_572241</name>
</gene>
<sequence length="93" mass="9864">MCTDRVRCRAGLIVYRAALMLLLSSANVDSAARIQERSECWATVHGLGRCLASADGHLGPRPCMTAVPGCCCSGAVFSAALSVVSKFLFIRCL</sequence>
<evidence type="ECO:0000313" key="2">
    <source>
        <dbReference type="EMBL" id="KAK0726048.1"/>
    </source>
</evidence>
<evidence type="ECO:0000256" key="1">
    <source>
        <dbReference type="SAM" id="SignalP"/>
    </source>
</evidence>
<feature type="chain" id="PRO_5041289872" description="Secreted protein" evidence="1">
    <location>
        <begin position="27"/>
        <end position="93"/>
    </location>
</feature>
<organism evidence="2 3">
    <name type="scientific">Lasiosphaeris hirsuta</name>
    <dbReference type="NCBI Taxonomy" id="260670"/>
    <lineage>
        <taxon>Eukaryota</taxon>
        <taxon>Fungi</taxon>
        <taxon>Dikarya</taxon>
        <taxon>Ascomycota</taxon>
        <taxon>Pezizomycotina</taxon>
        <taxon>Sordariomycetes</taxon>
        <taxon>Sordariomycetidae</taxon>
        <taxon>Sordariales</taxon>
        <taxon>Lasiosphaeriaceae</taxon>
        <taxon>Lasiosphaeris</taxon>
    </lineage>
</organism>
<reference evidence="2" key="1">
    <citation type="submission" date="2023-06" db="EMBL/GenBank/DDBJ databases">
        <title>Genome-scale phylogeny and comparative genomics of the fungal order Sordariales.</title>
        <authorList>
            <consortium name="Lawrence Berkeley National Laboratory"/>
            <person name="Hensen N."/>
            <person name="Bonometti L."/>
            <person name="Westerberg I."/>
            <person name="Brannstrom I.O."/>
            <person name="Guillou S."/>
            <person name="Cros-Aarteil S."/>
            <person name="Calhoun S."/>
            <person name="Haridas S."/>
            <person name="Kuo A."/>
            <person name="Mondo S."/>
            <person name="Pangilinan J."/>
            <person name="Riley R."/>
            <person name="Labutti K."/>
            <person name="Andreopoulos B."/>
            <person name="Lipzen A."/>
            <person name="Chen C."/>
            <person name="Yanf M."/>
            <person name="Daum C."/>
            <person name="Ng V."/>
            <person name="Clum A."/>
            <person name="Steindorff A."/>
            <person name="Ohm R."/>
            <person name="Martin F."/>
            <person name="Silar P."/>
            <person name="Natvig D."/>
            <person name="Lalanne C."/>
            <person name="Gautier V."/>
            <person name="Ament-Velasquez S.L."/>
            <person name="Kruys A."/>
            <person name="Hutchinson M.I."/>
            <person name="Powell A.J."/>
            <person name="Barry K."/>
            <person name="Miller A.N."/>
            <person name="Grigoriev I.V."/>
            <person name="Debuchy R."/>
            <person name="Gladieux P."/>
            <person name="Thoren M.H."/>
            <person name="Johannesson H."/>
        </authorList>
    </citation>
    <scope>NUCLEOTIDE SEQUENCE</scope>
    <source>
        <strain evidence="2">SMH4607-1</strain>
    </source>
</reference>
<dbReference type="Proteomes" id="UP001172102">
    <property type="component" value="Unassembled WGS sequence"/>
</dbReference>
<feature type="signal peptide" evidence="1">
    <location>
        <begin position="1"/>
        <end position="26"/>
    </location>
</feature>